<evidence type="ECO:0000313" key="1">
    <source>
        <dbReference type="EMBL" id="GGH63974.1"/>
    </source>
</evidence>
<dbReference type="RefSeq" id="WP_188951458.1">
    <property type="nucleotide sequence ID" value="NZ_BMIB01000002.1"/>
</dbReference>
<name>A0A917IVM3_9BACT</name>
<accession>A0A917IVM3</accession>
<dbReference type="EMBL" id="BMIB01000002">
    <property type="protein sequence ID" value="GGH63974.1"/>
    <property type="molecule type" value="Genomic_DNA"/>
</dbReference>
<comment type="caution">
    <text evidence="1">The sequence shown here is derived from an EMBL/GenBank/DDBJ whole genome shotgun (WGS) entry which is preliminary data.</text>
</comment>
<reference evidence="1" key="2">
    <citation type="submission" date="2020-09" db="EMBL/GenBank/DDBJ databases">
        <authorList>
            <person name="Sun Q."/>
            <person name="Zhou Y."/>
        </authorList>
    </citation>
    <scope>NUCLEOTIDE SEQUENCE</scope>
    <source>
        <strain evidence="1">CGMCC 1.15290</strain>
    </source>
</reference>
<protein>
    <submittedName>
        <fullName evidence="1">Uncharacterized protein</fullName>
    </submittedName>
</protein>
<dbReference type="Proteomes" id="UP000627292">
    <property type="component" value="Unassembled WGS sequence"/>
</dbReference>
<gene>
    <name evidence="1" type="ORF">GCM10011379_15500</name>
</gene>
<dbReference type="AlphaFoldDB" id="A0A917IVM3"/>
<keyword evidence="2" id="KW-1185">Reference proteome</keyword>
<evidence type="ECO:0000313" key="2">
    <source>
        <dbReference type="Proteomes" id="UP000627292"/>
    </source>
</evidence>
<proteinExistence type="predicted"/>
<organism evidence="1 2">
    <name type="scientific">Filimonas zeae</name>
    <dbReference type="NCBI Taxonomy" id="1737353"/>
    <lineage>
        <taxon>Bacteria</taxon>
        <taxon>Pseudomonadati</taxon>
        <taxon>Bacteroidota</taxon>
        <taxon>Chitinophagia</taxon>
        <taxon>Chitinophagales</taxon>
        <taxon>Chitinophagaceae</taxon>
        <taxon>Filimonas</taxon>
    </lineage>
</organism>
<reference evidence="1" key="1">
    <citation type="journal article" date="2014" name="Int. J. Syst. Evol. Microbiol.">
        <title>Complete genome sequence of Corynebacterium casei LMG S-19264T (=DSM 44701T), isolated from a smear-ripened cheese.</title>
        <authorList>
            <consortium name="US DOE Joint Genome Institute (JGI-PGF)"/>
            <person name="Walter F."/>
            <person name="Albersmeier A."/>
            <person name="Kalinowski J."/>
            <person name="Ruckert C."/>
        </authorList>
    </citation>
    <scope>NUCLEOTIDE SEQUENCE</scope>
    <source>
        <strain evidence="1">CGMCC 1.15290</strain>
    </source>
</reference>
<sequence length="197" mass="22901">MAFQYDKSWEIFTTILDSKSSARQSWTTFLDWHRQHSPEVYWCKLSDIAIEEDLTHFENWFTALVTASPVPEKVVAIWIGLLKASHGDNYEVPVMYMGGANSYDEEDGEWACDLKYLPDNRYAQPASLRQIDELAKTDKENYVFLDWILPLAYCAFILDEVFRTKIDKRLFLQHTNQLFITIGHDGGDFVNLSPLEC</sequence>